<evidence type="ECO:0000313" key="3">
    <source>
        <dbReference type="EMBL" id="KAF8480253.1"/>
    </source>
</evidence>
<dbReference type="PANTHER" id="PTHR23079:SF14">
    <property type="entry name" value="RNA-DEPENDENT RNA POLYMERASE"/>
    <property type="match status" value="1"/>
</dbReference>
<keyword evidence="1" id="KW-0696">RNA-directed RNA polymerase</keyword>
<dbReference type="GO" id="GO:0003723">
    <property type="term" value="F:RNA binding"/>
    <property type="evidence" value="ECO:0007669"/>
    <property type="project" value="UniProtKB-KW"/>
</dbReference>
<keyword evidence="1" id="KW-0548">Nucleotidyltransferase</keyword>
<organism evidence="3 4">
    <name type="scientific">Russula ochroleuca</name>
    <dbReference type="NCBI Taxonomy" id="152965"/>
    <lineage>
        <taxon>Eukaryota</taxon>
        <taxon>Fungi</taxon>
        <taxon>Dikarya</taxon>
        <taxon>Basidiomycota</taxon>
        <taxon>Agaricomycotina</taxon>
        <taxon>Agaricomycetes</taxon>
        <taxon>Russulales</taxon>
        <taxon>Russulaceae</taxon>
        <taxon>Russula</taxon>
    </lineage>
</organism>
<dbReference type="InterPro" id="IPR007855">
    <property type="entry name" value="RDRP"/>
</dbReference>
<dbReference type="EMBL" id="WHVB01000008">
    <property type="protein sequence ID" value="KAF8480253.1"/>
    <property type="molecule type" value="Genomic_DNA"/>
</dbReference>
<accession>A0A9P5T8X3</accession>
<dbReference type="GO" id="GO:0003968">
    <property type="term" value="F:RNA-directed RNA polymerase activity"/>
    <property type="evidence" value="ECO:0007669"/>
    <property type="project" value="UniProtKB-KW"/>
</dbReference>
<gene>
    <name evidence="3" type="ORF">DFH94DRAFT_741512</name>
</gene>
<evidence type="ECO:0000256" key="1">
    <source>
        <dbReference type="RuleBase" id="RU363098"/>
    </source>
</evidence>
<feature type="domain" description="RDRP core" evidence="2">
    <location>
        <begin position="105"/>
        <end position="751"/>
    </location>
</feature>
<sequence length="986" mass="110778">MSGLDVLHVKGLSPSDSDSPAVLCAPIAPHIEDLFRWDKQSFGHQSSSKEIQATSPWLELDQEDSAFRNHGPTGLLGSTQELGAWYGGKVSFTMQLQEDKKGSFQFILECPTLAPSSKFTRCYGSSWLIRVKLAPPVLLKLDQLKRLLHRPLILNGQVFQFFYTRNVKTDYSVYLMATNELYDGSIKLQSPLNGQRVYHSFLDFFSMHNNLQDNCNQTIAKWAARTALGLSNSVPGLMLDNSQIRGENDIVSPSCPPGVKHTSEMDMTDGCGLINLHALHILYEKLGLWKDIPVAIQCRLAGAKGLLLLHPGKEENSWEYPCVWLRPSQIKIRQTQRFQQNPAHRIIDTLRASHMESSVKISREMIINLSENGISNTLFSNLLLQSLQDTVLSLLDWDGKDAMFRLWAAVSKEGNVMGSRIARESSWTARASGIQLYDDPEDESYDDESSSLHSTAWWGDEISGCPSSLEETVMAFLDSGFHPSSNAILSEKLCIVAKKAVKTCISKSRIIVPMSCRALIVPDVQGVLEEGEIHVKCSQRCLPRPDGQKSDRITGDVLVTRSPCKLPTDVQKVKAVFKPELDDYVNVIVFSVKGSRSLASMLGTGDYDGDMVICIWQPSMVEQFSNADPRHMEPPTNLQDQFQIKNETVKEYLKRVPPTSSRDTQIKELQRVMMTPLSDLHAVGTYSTMHENAMYSLGYSHPTTTLLAWIFCTVLDGAKTGKTILPARYAEDRNNKLYGTQYTPPWKVEPNSPTQKCILSRSCDTPFIMDVLQEAAENAENAYLKLITDRFNTLTKVKDQDLIAPWQDSEARVKEMLSRPEENIRIIGQAHRSAMEAIKMHVVRVFDWCATLMKGPTTHRASTGVGLDVGGVGKSSRAAAKKGKSVKRGGAEFTHRSIETRQDFLRRMSREFVSGPPAGEVYVFSQEEVARLRASYAYLYDWTKQGGSRFPWNVAFNELGEIKLRAQKDFKPISRDFYERMSIRRL</sequence>
<comment type="similarity">
    <text evidence="1">Belongs to the RdRP family.</text>
</comment>
<dbReference type="PANTHER" id="PTHR23079">
    <property type="entry name" value="RNA-DEPENDENT RNA POLYMERASE"/>
    <property type="match status" value="1"/>
</dbReference>
<dbReference type="Pfam" id="PF05183">
    <property type="entry name" value="RdRP"/>
    <property type="match status" value="1"/>
</dbReference>
<keyword evidence="1" id="KW-0808">Transferase</keyword>
<name>A0A9P5T8X3_9AGAM</name>
<comment type="caution">
    <text evidence="3">The sequence shown here is derived from an EMBL/GenBank/DDBJ whole genome shotgun (WGS) entry which is preliminary data.</text>
</comment>
<reference evidence="3" key="1">
    <citation type="submission" date="2019-10" db="EMBL/GenBank/DDBJ databases">
        <authorList>
            <consortium name="DOE Joint Genome Institute"/>
            <person name="Kuo A."/>
            <person name="Miyauchi S."/>
            <person name="Kiss E."/>
            <person name="Drula E."/>
            <person name="Kohler A."/>
            <person name="Sanchez-Garcia M."/>
            <person name="Andreopoulos B."/>
            <person name="Barry K.W."/>
            <person name="Bonito G."/>
            <person name="Buee M."/>
            <person name="Carver A."/>
            <person name="Chen C."/>
            <person name="Cichocki N."/>
            <person name="Clum A."/>
            <person name="Culley D."/>
            <person name="Crous P.W."/>
            <person name="Fauchery L."/>
            <person name="Girlanda M."/>
            <person name="Hayes R."/>
            <person name="Keri Z."/>
            <person name="LaButti K."/>
            <person name="Lipzen A."/>
            <person name="Lombard V."/>
            <person name="Magnuson J."/>
            <person name="Maillard F."/>
            <person name="Morin E."/>
            <person name="Murat C."/>
            <person name="Nolan M."/>
            <person name="Ohm R."/>
            <person name="Pangilinan J."/>
            <person name="Pereira M."/>
            <person name="Perotto S."/>
            <person name="Peter M."/>
            <person name="Riley R."/>
            <person name="Sitrit Y."/>
            <person name="Stielow B."/>
            <person name="Szollosi G."/>
            <person name="Zifcakova L."/>
            <person name="Stursova M."/>
            <person name="Spatafora J.W."/>
            <person name="Tedersoo L."/>
            <person name="Vaario L.-M."/>
            <person name="Yamada A."/>
            <person name="Yan M."/>
            <person name="Wang P."/>
            <person name="Xu J."/>
            <person name="Bruns T."/>
            <person name="Baldrian P."/>
            <person name="Vilgalys R."/>
            <person name="Henrissat B."/>
            <person name="Grigoriev I.V."/>
            <person name="Hibbett D."/>
            <person name="Nagy L.G."/>
            <person name="Martin F.M."/>
        </authorList>
    </citation>
    <scope>NUCLEOTIDE SEQUENCE</scope>
    <source>
        <strain evidence="3">Prilba</strain>
    </source>
</reference>
<dbReference type="GO" id="GO:0031380">
    <property type="term" value="C:nuclear RNA-directed RNA polymerase complex"/>
    <property type="evidence" value="ECO:0007669"/>
    <property type="project" value="TreeGrafter"/>
</dbReference>
<reference evidence="3" key="2">
    <citation type="journal article" date="2020" name="Nat. Commun.">
        <title>Large-scale genome sequencing of mycorrhizal fungi provides insights into the early evolution of symbiotic traits.</title>
        <authorList>
            <person name="Miyauchi S."/>
            <person name="Kiss E."/>
            <person name="Kuo A."/>
            <person name="Drula E."/>
            <person name="Kohler A."/>
            <person name="Sanchez-Garcia M."/>
            <person name="Morin E."/>
            <person name="Andreopoulos B."/>
            <person name="Barry K.W."/>
            <person name="Bonito G."/>
            <person name="Buee M."/>
            <person name="Carver A."/>
            <person name="Chen C."/>
            <person name="Cichocki N."/>
            <person name="Clum A."/>
            <person name="Culley D."/>
            <person name="Crous P.W."/>
            <person name="Fauchery L."/>
            <person name="Girlanda M."/>
            <person name="Hayes R.D."/>
            <person name="Keri Z."/>
            <person name="LaButti K."/>
            <person name="Lipzen A."/>
            <person name="Lombard V."/>
            <person name="Magnuson J."/>
            <person name="Maillard F."/>
            <person name="Murat C."/>
            <person name="Nolan M."/>
            <person name="Ohm R.A."/>
            <person name="Pangilinan J."/>
            <person name="Pereira M.F."/>
            <person name="Perotto S."/>
            <person name="Peter M."/>
            <person name="Pfister S."/>
            <person name="Riley R."/>
            <person name="Sitrit Y."/>
            <person name="Stielow J.B."/>
            <person name="Szollosi G."/>
            <person name="Zifcakova L."/>
            <person name="Stursova M."/>
            <person name="Spatafora J.W."/>
            <person name="Tedersoo L."/>
            <person name="Vaario L.M."/>
            <person name="Yamada A."/>
            <person name="Yan M."/>
            <person name="Wang P."/>
            <person name="Xu J."/>
            <person name="Bruns T."/>
            <person name="Baldrian P."/>
            <person name="Vilgalys R."/>
            <person name="Dunand C."/>
            <person name="Henrissat B."/>
            <person name="Grigoriev I.V."/>
            <person name="Hibbett D."/>
            <person name="Nagy L.G."/>
            <person name="Martin F.M."/>
        </authorList>
    </citation>
    <scope>NUCLEOTIDE SEQUENCE</scope>
    <source>
        <strain evidence="3">Prilba</strain>
    </source>
</reference>
<dbReference type="EC" id="2.7.7.48" evidence="1"/>
<proteinExistence type="inferred from homology"/>
<evidence type="ECO:0000259" key="2">
    <source>
        <dbReference type="Pfam" id="PF05183"/>
    </source>
</evidence>
<dbReference type="AlphaFoldDB" id="A0A9P5T8X3"/>
<dbReference type="Proteomes" id="UP000759537">
    <property type="component" value="Unassembled WGS sequence"/>
</dbReference>
<dbReference type="OrthoDB" id="10055769at2759"/>
<keyword evidence="1" id="KW-0694">RNA-binding</keyword>
<protein>
    <recommendedName>
        <fullName evidence="1">RNA-dependent RNA polymerase</fullName>
        <ecNumber evidence="1">2.7.7.48</ecNumber>
    </recommendedName>
</protein>
<evidence type="ECO:0000313" key="4">
    <source>
        <dbReference type="Proteomes" id="UP000759537"/>
    </source>
</evidence>
<comment type="catalytic activity">
    <reaction evidence="1">
        <text>RNA(n) + a ribonucleoside 5'-triphosphate = RNA(n+1) + diphosphate</text>
        <dbReference type="Rhea" id="RHEA:21248"/>
        <dbReference type="Rhea" id="RHEA-COMP:14527"/>
        <dbReference type="Rhea" id="RHEA-COMP:17342"/>
        <dbReference type="ChEBI" id="CHEBI:33019"/>
        <dbReference type="ChEBI" id="CHEBI:61557"/>
        <dbReference type="ChEBI" id="CHEBI:140395"/>
        <dbReference type="EC" id="2.7.7.48"/>
    </reaction>
</comment>
<keyword evidence="4" id="KW-1185">Reference proteome</keyword>
<dbReference type="GO" id="GO:0030422">
    <property type="term" value="P:siRNA processing"/>
    <property type="evidence" value="ECO:0007669"/>
    <property type="project" value="TreeGrafter"/>
</dbReference>
<dbReference type="InterPro" id="IPR057596">
    <property type="entry name" value="RDRP_core"/>
</dbReference>